<dbReference type="PANTHER" id="PTHR42928:SF5">
    <property type="entry name" value="BLR1237 PROTEIN"/>
    <property type="match status" value="1"/>
</dbReference>
<proteinExistence type="inferred from homology"/>
<dbReference type="InterPro" id="IPR005064">
    <property type="entry name" value="BUG"/>
</dbReference>
<feature type="chain" id="PRO_5046598049" evidence="3">
    <location>
        <begin position="30"/>
        <end position="354"/>
    </location>
</feature>
<dbReference type="PIRSF" id="PIRSF017082">
    <property type="entry name" value="YflP"/>
    <property type="match status" value="1"/>
</dbReference>
<dbReference type="PANTHER" id="PTHR42928">
    <property type="entry name" value="TRICARBOXYLATE-BINDING PROTEIN"/>
    <property type="match status" value="1"/>
</dbReference>
<evidence type="ECO:0000313" key="4">
    <source>
        <dbReference type="EMBL" id="MFD2670940.1"/>
    </source>
</evidence>
<keyword evidence="5" id="KW-1185">Reference proteome</keyword>
<dbReference type="Gene3D" id="3.40.190.150">
    <property type="entry name" value="Bordetella uptake gene, domain 1"/>
    <property type="match status" value="1"/>
</dbReference>
<dbReference type="Pfam" id="PF03401">
    <property type="entry name" value="TctC"/>
    <property type="match status" value="1"/>
</dbReference>
<dbReference type="InterPro" id="IPR042100">
    <property type="entry name" value="Bug_dom1"/>
</dbReference>
<feature type="compositionally biased region" description="Low complexity" evidence="2">
    <location>
        <begin position="40"/>
        <end position="55"/>
    </location>
</feature>
<sequence length="354" mass="37760">MLNKSVKWKGFTCLLIVLLAISLAGCGSASDNQANSNKEANQSSNQAGSSNDQGSEGMADTYPEGPVTMIIPNPPGSVLDLVARAMQPAFREITGQPLVVENHPGGAAVIGTQKLVESDSDGYTIGMIASGVMSLRPIFMDVAFTYPDDFKPIIGVGDFEMVFAVKSDAPYNTMKEMADHYADLEDPIRVGTPGANNFAHMNAVLTSQKTGIKINHVSFDGGNEATLALMGGNLDLAIVNLTNVSAQLEAGNLKILGVPANERYSNLPDAPTLKEQGIDVALRSTFSIYGPGQMPAELQTKLNEVFHQVMDSDKFQDFATKSNLLEARMTPEEISAEIQSDVTNAKSVIGELQN</sequence>
<keyword evidence="3" id="KW-0732">Signal</keyword>
<evidence type="ECO:0000313" key="5">
    <source>
        <dbReference type="Proteomes" id="UP001597497"/>
    </source>
</evidence>
<dbReference type="SUPFAM" id="SSF53850">
    <property type="entry name" value="Periplasmic binding protein-like II"/>
    <property type="match status" value="1"/>
</dbReference>
<dbReference type="Proteomes" id="UP001597497">
    <property type="component" value="Unassembled WGS sequence"/>
</dbReference>
<evidence type="ECO:0000256" key="1">
    <source>
        <dbReference type="ARBA" id="ARBA00006987"/>
    </source>
</evidence>
<feature type="region of interest" description="Disordered" evidence="2">
    <location>
        <begin position="30"/>
        <end position="67"/>
    </location>
</feature>
<dbReference type="CDD" id="cd07012">
    <property type="entry name" value="PBP2_Bug_TTT"/>
    <property type="match status" value="1"/>
</dbReference>
<feature type="compositionally biased region" description="Polar residues" evidence="2">
    <location>
        <begin position="30"/>
        <end position="39"/>
    </location>
</feature>
<reference evidence="5" key="1">
    <citation type="journal article" date="2019" name="Int. J. Syst. Evol. Microbiol.">
        <title>The Global Catalogue of Microorganisms (GCM) 10K type strain sequencing project: providing services to taxonomists for standard genome sequencing and annotation.</title>
        <authorList>
            <consortium name="The Broad Institute Genomics Platform"/>
            <consortium name="The Broad Institute Genome Sequencing Center for Infectious Disease"/>
            <person name="Wu L."/>
            <person name="Ma J."/>
        </authorList>
    </citation>
    <scope>NUCLEOTIDE SEQUENCE [LARGE SCALE GENOMIC DNA]</scope>
    <source>
        <strain evidence="5">KCTC 33676</strain>
    </source>
</reference>
<protein>
    <submittedName>
        <fullName evidence="4">Bug family tripartite tricarboxylate transporter substrate binding protein</fullName>
    </submittedName>
</protein>
<feature type="signal peptide" evidence="3">
    <location>
        <begin position="1"/>
        <end position="29"/>
    </location>
</feature>
<evidence type="ECO:0000256" key="3">
    <source>
        <dbReference type="SAM" id="SignalP"/>
    </source>
</evidence>
<comment type="similarity">
    <text evidence="1">Belongs to the UPF0065 (bug) family.</text>
</comment>
<dbReference type="PROSITE" id="PS51257">
    <property type="entry name" value="PROKAR_LIPOPROTEIN"/>
    <property type="match status" value="1"/>
</dbReference>
<dbReference type="EMBL" id="JBHUMM010000007">
    <property type="protein sequence ID" value="MFD2670940.1"/>
    <property type="molecule type" value="Genomic_DNA"/>
</dbReference>
<gene>
    <name evidence="4" type="ORF">ACFSUC_04870</name>
</gene>
<dbReference type="RefSeq" id="WP_379928362.1">
    <property type="nucleotide sequence ID" value="NZ_JBHUMM010000007.1"/>
</dbReference>
<organism evidence="4 5">
    <name type="scientific">Marinicrinis sediminis</name>
    <dbReference type="NCBI Taxonomy" id="1652465"/>
    <lineage>
        <taxon>Bacteria</taxon>
        <taxon>Bacillati</taxon>
        <taxon>Bacillota</taxon>
        <taxon>Bacilli</taxon>
        <taxon>Bacillales</taxon>
        <taxon>Paenibacillaceae</taxon>
    </lineage>
</organism>
<dbReference type="Gene3D" id="3.40.190.10">
    <property type="entry name" value="Periplasmic binding protein-like II"/>
    <property type="match status" value="1"/>
</dbReference>
<accession>A0ABW5R868</accession>
<comment type="caution">
    <text evidence="4">The sequence shown here is derived from an EMBL/GenBank/DDBJ whole genome shotgun (WGS) entry which is preliminary data.</text>
</comment>
<name>A0ABW5R868_9BACL</name>
<evidence type="ECO:0000256" key="2">
    <source>
        <dbReference type="SAM" id="MobiDB-lite"/>
    </source>
</evidence>